<dbReference type="SMART" id="SM00220">
    <property type="entry name" value="S_TKc"/>
    <property type="match status" value="1"/>
</dbReference>
<keyword evidence="6 9" id="KW-0067">ATP-binding</keyword>
<evidence type="ECO:0000256" key="10">
    <source>
        <dbReference type="RuleBase" id="RU000304"/>
    </source>
</evidence>
<dbReference type="Pfam" id="PF00069">
    <property type="entry name" value="Pkinase"/>
    <property type="match status" value="1"/>
</dbReference>
<keyword evidence="5" id="KW-0418">Kinase</keyword>
<dbReference type="PROSITE" id="PS00107">
    <property type="entry name" value="PROTEIN_KINASE_ATP"/>
    <property type="match status" value="1"/>
</dbReference>
<dbReference type="InterPro" id="IPR008271">
    <property type="entry name" value="Ser/Thr_kinase_AS"/>
</dbReference>
<keyword evidence="2 10" id="KW-0723">Serine/threonine-protein kinase</keyword>
<evidence type="ECO:0000259" key="12">
    <source>
        <dbReference type="PROSITE" id="PS50011"/>
    </source>
</evidence>
<reference evidence="13 14" key="1">
    <citation type="submission" date="2024-04" db="EMBL/GenBank/DDBJ databases">
        <title>Tritrichomonas musculus Genome.</title>
        <authorList>
            <person name="Alves-Ferreira E."/>
            <person name="Grigg M."/>
            <person name="Lorenzi H."/>
            <person name="Galac M."/>
        </authorList>
    </citation>
    <scope>NUCLEOTIDE SEQUENCE [LARGE SCALE GENOMIC DNA]</scope>
    <source>
        <strain evidence="13 14">EAF2021</strain>
    </source>
</reference>
<gene>
    <name evidence="13" type="ORF">M9Y10_012525</name>
</gene>
<comment type="similarity">
    <text evidence="10">Belongs to the protein kinase superfamily.</text>
</comment>
<evidence type="ECO:0000256" key="8">
    <source>
        <dbReference type="ARBA" id="ARBA00048679"/>
    </source>
</evidence>
<feature type="region of interest" description="Disordered" evidence="11">
    <location>
        <begin position="1"/>
        <end position="24"/>
    </location>
</feature>
<dbReference type="Proteomes" id="UP001470230">
    <property type="component" value="Unassembled WGS sequence"/>
</dbReference>
<dbReference type="SUPFAM" id="SSF56112">
    <property type="entry name" value="Protein kinase-like (PK-like)"/>
    <property type="match status" value="1"/>
</dbReference>
<dbReference type="PROSITE" id="PS50011">
    <property type="entry name" value="PROTEIN_KINASE_DOM"/>
    <property type="match status" value="1"/>
</dbReference>
<comment type="catalytic activity">
    <reaction evidence="7">
        <text>L-threonyl-[protein] + ATP = O-phospho-L-threonyl-[protein] + ADP + H(+)</text>
        <dbReference type="Rhea" id="RHEA:46608"/>
        <dbReference type="Rhea" id="RHEA-COMP:11060"/>
        <dbReference type="Rhea" id="RHEA-COMP:11605"/>
        <dbReference type="ChEBI" id="CHEBI:15378"/>
        <dbReference type="ChEBI" id="CHEBI:30013"/>
        <dbReference type="ChEBI" id="CHEBI:30616"/>
        <dbReference type="ChEBI" id="CHEBI:61977"/>
        <dbReference type="ChEBI" id="CHEBI:456216"/>
        <dbReference type="EC" id="2.7.11.1"/>
    </reaction>
</comment>
<keyword evidence="4 9" id="KW-0547">Nucleotide-binding</keyword>
<feature type="binding site" evidence="9">
    <location>
        <position position="67"/>
    </location>
    <ligand>
        <name>ATP</name>
        <dbReference type="ChEBI" id="CHEBI:30616"/>
    </ligand>
</feature>
<proteinExistence type="inferred from homology"/>
<evidence type="ECO:0000256" key="11">
    <source>
        <dbReference type="SAM" id="MobiDB-lite"/>
    </source>
</evidence>
<comment type="catalytic activity">
    <reaction evidence="8">
        <text>L-seryl-[protein] + ATP = O-phospho-L-seryl-[protein] + ADP + H(+)</text>
        <dbReference type="Rhea" id="RHEA:17989"/>
        <dbReference type="Rhea" id="RHEA-COMP:9863"/>
        <dbReference type="Rhea" id="RHEA-COMP:11604"/>
        <dbReference type="ChEBI" id="CHEBI:15378"/>
        <dbReference type="ChEBI" id="CHEBI:29999"/>
        <dbReference type="ChEBI" id="CHEBI:30616"/>
        <dbReference type="ChEBI" id="CHEBI:83421"/>
        <dbReference type="ChEBI" id="CHEBI:456216"/>
        <dbReference type="EC" id="2.7.11.1"/>
    </reaction>
</comment>
<keyword evidence="3" id="KW-0808">Transferase</keyword>
<evidence type="ECO:0000256" key="2">
    <source>
        <dbReference type="ARBA" id="ARBA00022527"/>
    </source>
</evidence>
<evidence type="ECO:0000256" key="3">
    <source>
        <dbReference type="ARBA" id="ARBA00022679"/>
    </source>
</evidence>
<evidence type="ECO:0000313" key="13">
    <source>
        <dbReference type="EMBL" id="KAK8860833.1"/>
    </source>
</evidence>
<sequence>MKARAAIRTRQQAEVVNQQNRKNDDDEKFTHALGQIEDYSVSIRLGRGKYSNVFRGHQKDGSLCVVKVLKPVKISKINREIKILEDLRGGPYISQLLDVVRDKDTKSIALILDWADNVKITSTFYSLTVKDIAIYMYKVLKALEFAHSKGIMHRDIKPGNIMYSPETNSVHVIDWGLAEFYNPGTSYPVRVATRHYKGPELLLNFTQYNCSLDIWCLGCTLAGILFQKVPFFKGSDNDDQILKMGEIFGGNKIIAYAEKYNLRLSQKLQATLCNYQGKTWSSYVKRDNKKVATPEALDLLSKMLTIDHNERPTATQALNHPFFNIIRNEV</sequence>
<comment type="caution">
    <text evidence="13">The sequence shown here is derived from an EMBL/GenBank/DDBJ whole genome shotgun (WGS) entry which is preliminary data.</text>
</comment>
<dbReference type="Gene3D" id="3.30.200.20">
    <property type="entry name" value="Phosphorylase Kinase, domain 1"/>
    <property type="match status" value="1"/>
</dbReference>
<name>A0ABR2IDU1_9EUKA</name>
<evidence type="ECO:0000256" key="9">
    <source>
        <dbReference type="PROSITE-ProRule" id="PRU10141"/>
    </source>
</evidence>
<dbReference type="InterPro" id="IPR000719">
    <property type="entry name" value="Prot_kinase_dom"/>
</dbReference>
<dbReference type="Gene3D" id="1.10.510.10">
    <property type="entry name" value="Transferase(Phosphotransferase) domain 1"/>
    <property type="match status" value="1"/>
</dbReference>
<evidence type="ECO:0000256" key="7">
    <source>
        <dbReference type="ARBA" id="ARBA00047899"/>
    </source>
</evidence>
<dbReference type="PANTHER" id="PTHR24054">
    <property type="entry name" value="CASEIN KINASE II SUBUNIT ALPHA"/>
    <property type="match status" value="1"/>
</dbReference>
<dbReference type="PANTHER" id="PTHR24054:SF0">
    <property type="entry name" value="CASEIN KINASE II SUBUNIT ALPHA"/>
    <property type="match status" value="1"/>
</dbReference>
<dbReference type="InterPro" id="IPR011009">
    <property type="entry name" value="Kinase-like_dom_sf"/>
</dbReference>
<evidence type="ECO:0000313" key="14">
    <source>
        <dbReference type="Proteomes" id="UP001470230"/>
    </source>
</evidence>
<accession>A0ABR2IDU1</accession>
<dbReference type="PROSITE" id="PS00108">
    <property type="entry name" value="PROTEIN_KINASE_ST"/>
    <property type="match status" value="1"/>
</dbReference>
<dbReference type="EMBL" id="JAPFFF010000018">
    <property type="protein sequence ID" value="KAK8860833.1"/>
    <property type="molecule type" value="Genomic_DNA"/>
</dbReference>
<dbReference type="EC" id="2.7.11.1" evidence="1"/>
<protein>
    <recommendedName>
        <fullName evidence="1">non-specific serine/threonine protein kinase</fullName>
        <ecNumber evidence="1">2.7.11.1</ecNumber>
    </recommendedName>
</protein>
<evidence type="ECO:0000256" key="6">
    <source>
        <dbReference type="ARBA" id="ARBA00022840"/>
    </source>
</evidence>
<dbReference type="InterPro" id="IPR017441">
    <property type="entry name" value="Protein_kinase_ATP_BS"/>
</dbReference>
<feature type="domain" description="Protein kinase" evidence="12">
    <location>
        <begin position="39"/>
        <end position="323"/>
    </location>
</feature>
<evidence type="ECO:0000256" key="4">
    <source>
        <dbReference type="ARBA" id="ARBA00022741"/>
    </source>
</evidence>
<dbReference type="InterPro" id="IPR045216">
    <property type="entry name" value="CK2_alpha"/>
</dbReference>
<evidence type="ECO:0000256" key="5">
    <source>
        <dbReference type="ARBA" id="ARBA00022777"/>
    </source>
</evidence>
<dbReference type="CDD" id="cd14132">
    <property type="entry name" value="STKc_CK2_alpha"/>
    <property type="match status" value="1"/>
</dbReference>
<evidence type="ECO:0000256" key="1">
    <source>
        <dbReference type="ARBA" id="ARBA00012513"/>
    </source>
</evidence>
<feature type="compositionally biased region" description="Polar residues" evidence="11">
    <location>
        <begin position="9"/>
        <end position="20"/>
    </location>
</feature>
<keyword evidence="14" id="KW-1185">Reference proteome</keyword>
<organism evidence="13 14">
    <name type="scientific">Tritrichomonas musculus</name>
    <dbReference type="NCBI Taxonomy" id="1915356"/>
    <lineage>
        <taxon>Eukaryota</taxon>
        <taxon>Metamonada</taxon>
        <taxon>Parabasalia</taxon>
        <taxon>Tritrichomonadida</taxon>
        <taxon>Tritrichomonadidae</taxon>
        <taxon>Tritrichomonas</taxon>
    </lineage>
</organism>